<dbReference type="InParanoid" id="A0A665UVW8"/>
<dbReference type="OMA" id="SYWGHGT"/>
<dbReference type="Proteomes" id="UP000472264">
    <property type="component" value="Chromosome 4"/>
</dbReference>
<dbReference type="InterPro" id="IPR029280">
    <property type="entry name" value="LNP1"/>
</dbReference>
<evidence type="ECO:0000313" key="2">
    <source>
        <dbReference type="Proteomes" id="UP000472264"/>
    </source>
</evidence>
<proteinExistence type="predicted"/>
<protein>
    <submittedName>
        <fullName evidence="1">Uncharacterized protein</fullName>
    </submittedName>
</protein>
<dbReference type="AlphaFoldDB" id="A0A665UVW8"/>
<sequence length="67" mass="7913">MFWCHKNDDGNFTNWMSSYWGHGAEGGHSRERKRSFRRPARVHVDRRASLPTVVRNRKDSIINKDKG</sequence>
<organism evidence="1 2">
    <name type="scientific">Echeneis naucrates</name>
    <name type="common">Live sharksucker</name>
    <dbReference type="NCBI Taxonomy" id="173247"/>
    <lineage>
        <taxon>Eukaryota</taxon>
        <taxon>Metazoa</taxon>
        <taxon>Chordata</taxon>
        <taxon>Craniata</taxon>
        <taxon>Vertebrata</taxon>
        <taxon>Euteleostomi</taxon>
        <taxon>Actinopterygii</taxon>
        <taxon>Neopterygii</taxon>
        <taxon>Teleostei</taxon>
        <taxon>Neoteleostei</taxon>
        <taxon>Acanthomorphata</taxon>
        <taxon>Carangaria</taxon>
        <taxon>Carangiformes</taxon>
        <taxon>Echeneidae</taxon>
        <taxon>Echeneis</taxon>
    </lineage>
</organism>
<reference evidence="1" key="1">
    <citation type="submission" date="2021-04" db="EMBL/GenBank/DDBJ databases">
        <authorList>
            <consortium name="Wellcome Sanger Institute Data Sharing"/>
        </authorList>
    </citation>
    <scope>NUCLEOTIDE SEQUENCE [LARGE SCALE GENOMIC DNA]</scope>
</reference>
<reference evidence="1" key="2">
    <citation type="submission" date="2025-08" db="UniProtKB">
        <authorList>
            <consortium name="Ensembl"/>
        </authorList>
    </citation>
    <scope>IDENTIFICATION</scope>
</reference>
<accession>A0A665UVW8</accession>
<reference evidence="1" key="3">
    <citation type="submission" date="2025-09" db="UniProtKB">
        <authorList>
            <consortium name="Ensembl"/>
        </authorList>
    </citation>
    <scope>IDENTIFICATION</scope>
</reference>
<evidence type="ECO:0000313" key="1">
    <source>
        <dbReference type="Ensembl" id="ENSENLP00000023566.1"/>
    </source>
</evidence>
<keyword evidence="2" id="KW-1185">Reference proteome</keyword>
<dbReference type="Ensembl" id="ENSENLT00000024344.1">
    <property type="protein sequence ID" value="ENSENLP00000023566.1"/>
    <property type="gene ID" value="ENSENLG00000010678.1"/>
</dbReference>
<name>A0A665UVW8_ECHNA</name>
<dbReference type="Pfam" id="PF15419">
    <property type="entry name" value="LNP1"/>
    <property type="match status" value="1"/>
</dbReference>